<reference evidence="1 2" key="1">
    <citation type="submission" date="2019-06" db="EMBL/GenBank/DDBJ databases">
        <title>Genome of new Rhodobacteraceae sp. SM1903.</title>
        <authorList>
            <person name="Ren X."/>
        </authorList>
    </citation>
    <scope>NUCLEOTIDE SEQUENCE [LARGE SCALE GENOMIC DNA]</scope>
    <source>
        <strain evidence="1 2">SM1903</strain>
    </source>
</reference>
<protein>
    <submittedName>
        <fullName evidence="1">Uncharacterized protein</fullName>
    </submittedName>
</protein>
<dbReference type="OrthoDB" id="7829276at2"/>
<proteinExistence type="predicted"/>
<dbReference type="AlphaFoldDB" id="A0A5C5GCM9"/>
<organism evidence="1 2">
    <name type="scientific">Pelagovum pacificum</name>
    <dbReference type="NCBI Taxonomy" id="2588711"/>
    <lineage>
        <taxon>Bacteria</taxon>
        <taxon>Pseudomonadati</taxon>
        <taxon>Pseudomonadota</taxon>
        <taxon>Alphaproteobacteria</taxon>
        <taxon>Rhodobacterales</taxon>
        <taxon>Paracoccaceae</taxon>
        <taxon>Pelagovum</taxon>
    </lineage>
</organism>
<name>A0A5C5GCM9_9RHOB</name>
<accession>A0A5C5GCM9</accession>
<evidence type="ECO:0000313" key="1">
    <source>
        <dbReference type="EMBL" id="TNY32555.1"/>
    </source>
</evidence>
<evidence type="ECO:0000313" key="2">
    <source>
        <dbReference type="Proteomes" id="UP000314011"/>
    </source>
</evidence>
<gene>
    <name evidence="1" type="ORF">FHY64_04505</name>
</gene>
<sequence>MGFFTGLDANDHEGHFNALSKMVEAVHGVEIPPTHKRAESWHEAETFFNAPIGQEVRSFLGFITDVVASGHFETLVGDKGKMKPTDPCQYHLELKNLNEIDPFFEGISYMENYQSRSYYSILTSHQAQSPCPTASYTLRKYKGKHELARGPYGDVSLISFALRFYGQRSAKEGRSLSSTSLDAEAFHAEACRCFGKPADLGEGVYFFEADNAEILIRPLADIGVHLSVFDLHKPSPVSDELLRLLDGGMATFKA</sequence>
<keyword evidence="2" id="KW-1185">Reference proteome</keyword>
<dbReference type="RefSeq" id="WP_140193233.1">
    <property type="nucleotide sequence ID" value="NZ_CP065915.1"/>
</dbReference>
<dbReference type="EMBL" id="VFFF01000001">
    <property type="protein sequence ID" value="TNY32555.1"/>
    <property type="molecule type" value="Genomic_DNA"/>
</dbReference>
<dbReference type="Proteomes" id="UP000314011">
    <property type="component" value="Unassembled WGS sequence"/>
</dbReference>
<comment type="caution">
    <text evidence="1">The sequence shown here is derived from an EMBL/GenBank/DDBJ whole genome shotgun (WGS) entry which is preliminary data.</text>
</comment>